<comment type="caution">
    <text evidence="2">The sequence shown here is derived from an EMBL/GenBank/DDBJ whole genome shotgun (WGS) entry which is preliminary data.</text>
</comment>
<dbReference type="InterPro" id="IPR001036">
    <property type="entry name" value="Acrflvin-R"/>
</dbReference>
<feature type="transmembrane region" description="Helical" evidence="1">
    <location>
        <begin position="991"/>
        <end position="1017"/>
    </location>
</feature>
<dbReference type="Proteomes" id="UP000316598">
    <property type="component" value="Unassembled WGS sequence"/>
</dbReference>
<dbReference type="PANTHER" id="PTHR32063">
    <property type="match status" value="1"/>
</dbReference>
<dbReference type="InterPro" id="IPR027463">
    <property type="entry name" value="AcrB_DN_DC_subdom"/>
</dbReference>
<dbReference type="RefSeq" id="WP_146516834.1">
    <property type="nucleotide sequence ID" value="NZ_SJPI01000003.1"/>
</dbReference>
<accession>A0A5C5WFI6</accession>
<evidence type="ECO:0000313" key="2">
    <source>
        <dbReference type="EMBL" id="TWT49297.1"/>
    </source>
</evidence>
<feature type="transmembrane region" description="Helical" evidence="1">
    <location>
        <begin position="968"/>
        <end position="985"/>
    </location>
</feature>
<reference evidence="2 3" key="1">
    <citation type="submission" date="2019-02" db="EMBL/GenBank/DDBJ databases">
        <title>Deep-cultivation of Planctomycetes and their phenomic and genomic characterization uncovers novel biology.</title>
        <authorList>
            <person name="Wiegand S."/>
            <person name="Jogler M."/>
            <person name="Boedeker C."/>
            <person name="Pinto D."/>
            <person name="Vollmers J."/>
            <person name="Rivas-Marin E."/>
            <person name="Kohn T."/>
            <person name="Peeters S.H."/>
            <person name="Heuer A."/>
            <person name="Rast P."/>
            <person name="Oberbeckmann S."/>
            <person name="Bunk B."/>
            <person name="Jeske O."/>
            <person name="Meyerdierks A."/>
            <person name="Storesund J.E."/>
            <person name="Kallscheuer N."/>
            <person name="Luecker S."/>
            <person name="Lage O.M."/>
            <person name="Pohl T."/>
            <person name="Merkel B.J."/>
            <person name="Hornburger P."/>
            <person name="Mueller R.-W."/>
            <person name="Bruemmer F."/>
            <person name="Labrenz M."/>
            <person name="Spormann A.M."/>
            <person name="Op Den Camp H."/>
            <person name="Overmann J."/>
            <person name="Amann R."/>
            <person name="Jetten M.S.M."/>
            <person name="Mascher T."/>
            <person name="Medema M.H."/>
            <person name="Devos D.P."/>
            <person name="Kaster A.-K."/>
            <person name="Ovreas L."/>
            <person name="Rohde M."/>
            <person name="Galperin M.Y."/>
            <person name="Jogler C."/>
        </authorList>
    </citation>
    <scope>NUCLEOTIDE SEQUENCE [LARGE SCALE GENOMIC DNA]</scope>
    <source>
        <strain evidence="2 3">Pla22</strain>
    </source>
</reference>
<feature type="transmembrane region" description="Helical" evidence="1">
    <location>
        <begin position="589"/>
        <end position="611"/>
    </location>
</feature>
<dbReference type="EMBL" id="SJPI01000003">
    <property type="protein sequence ID" value="TWT49297.1"/>
    <property type="molecule type" value="Genomic_DNA"/>
</dbReference>
<feature type="transmembrane region" description="Helical" evidence="1">
    <location>
        <begin position="479"/>
        <end position="496"/>
    </location>
</feature>
<feature type="transmembrane region" description="Helical" evidence="1">
    <location>
        <begin position="27"/>
        <end position="45"/>
    </location>
</feature>
<dbReference type="Gene3D" id="3.30.2090.10">
    <property type="entry name" value="Multidrug efflux transporter AcrB TolC docking domain, DN and DC subdomains"/>
    <property type="match status" value="2"/>
</dbReference>
<feature type="transmembrane region" description="Helical" evidence="1">
    <location>
        <begin position="1029"/>
        <end position="1047"/>
    </location>
</feature>
<dbReference type="Pfam" id="PF00873">
    <property type="entry name" value="ACR_tran"/>
    <property type="match status" value="3"/>
</dbReference>
<dbReference type="SUPFAM" id="SSF82693">
    <property type="entry name" value="Multidrug efflux transporter AcrB pore domain, PN1, PN2, PC1 and PC2 subdomains"/>
    <property type="match status" value="3"/>
</dbReference>
<protein>
    <submittedName>
        <fullName evidence="2">Efflux pump membrane transporter BepE</fullName>
    </submittedName>
</protein>
<feature type="transmembrane region" description="Helical" evidence="1">
    <location>
        <begin position="508"/>
        <end position="529"/>
    </location>
</feature>
<feature type="transmembrane region" description="Helical" evidence="1">
    <location>
        <begin position="1082"/>
        <end position="1102"/>
    </location>
</feature>
<name>A0A5C5WFI6_9BACT</name>
<keyword evidence="1" id="KW-0812">Transmembrane</keyword>
<dbReference type="OrthoDB" id="219750at2"/>
<gene>
    <name evidence="2" type="primary">bepE_3</name>
    <name evidence="2" type="ORF">Pla22_44910</name>
</gene>
<dbReference type="Gene3D" id="1.20.1640.10">
    <property type="entry name" value="Multidrug efflux transporter AcrB transmembrane domain"/>
    <property type="match status" value="2"/>
</dbReference>
<evidence type="ECO:0000313" key="3">
    <source>
        <dbReference type="Proteomes" id="UP000316598"/>
    </source>
</evidence>
<feature type="transmembrane region" description="Helical" evidence="1">
    <location>
        <begin position="1109"/>
        <end position="1131"/>
    </location>
</feature>
<dbReference type="PRINTS" id="PR00702">
    <property type="entry name" value="ACRIFLAVINRP"/>
</dbReference>
<proteinExistence type="predicted"/>
<organism evidence="2 3">
    <name type="scientific">Rubripirellula amarantea</name>
    <dbReference type="NCBI Taxonomy" id="2527999"/>
    <lineage>
        <taxon>Bacteria</taxon>
        <taxon>Pseudomonadati</taxon>
        <taxon>Planctomycetota</taxon>
        <taxon>Planctomycetia</taxon>
        <taxon>Pirellulales</taxon>
        <taxon>Pirellulaceae</taxon>
        <taxon>Rubripirellula</taxon>
    </lineage>
</organism>
<keyword evidence="3" id="KW-1185">Reference proteome</keyword>
<dbReference type="AlphaFoldDB" id="A0A5C5WFI6"/>
<sequence>MTHHKHPEDGHDDVLSGIVRVFLNSNLSIILIVFSLIIGVAALLITPREEDPQIVVPLADIFVEYPGHSAAEVEQLVSTPLERMLYQIDGVEYVYSMSMDDRAIVTVRFYVGQDRERSLVKLFKKLNENTDAMAPGITDWVMKPVEIDDVPIVTFALKGAEQNGFTLRRIGEELVERLGGVSQVNRAYVVGGQSRTITVALDPEGLRSHGMTALEVLKTVEGANRSLPAGSITHNDHVIAVRTDGMIASAAQLRDVVVGVFDARPVFLKDVASVNDGAEEVNQYVRHGWGPSRGFDSHWGNPGTVLGEEHSEKAMVPTPSSTAVTIAISKQKGANAVRVADAVIERASQLREQFVPDNVEMVITRNSGQTANHKVNELVEALGVAIVIVVLLLTIGLGFREAMIVAVAVPVVFGLTLAVNLMFGYTINRVTLFALILSLGLLVDDPIVDVENIARHFHERKKATRRIVLDAVAEIRPPLISATLAVIVSFLPMFFITGMMGPYMSPMALNVPVAMLMSMVVAFTITPWLTYQVLKKKFPNEESGLDGDHQVDDEDLTLSHASYDPEQIKTTLLYRFFRPMMVPLLKTRFRAVMFLALMAVLTVAAAGLGALRMVPLKMLPFDNKNEFLVMLDMPEGTSLERTDAVMGQIERFVASEPEVTDYTSYVGLSGPIDFNGMVRHYYLRGMPHQAELRVNLVGKKNRHLQSHGIGLRMHDALTDIAESSGGNLRIVELPPGPPVLASLVAEVTGQAGSSYDQILSAADIVAQRMRREPGVFEVDTMREVASDRLTFVPDQEKSAIAGVSVDAIAQTIAVALGGDRDQTIRVEGERVPLRLTFQLPKPLRSSPHDLSQLTVKGTRGNTVLLAELGAWNQEQVSQTIYHKNLQRIAYVMAECAGRPPAECVVDVLSDQQRDTDTGFVADTSAIPVSDRSYFSNGGGVAWGIPSDLSVTFSGEGEWKITLDVFRDLGLAFAAAMVMIYIILVAQTGSFVIPTIVMLAIPLTILGVMPGFYALNLFANANVGGYPDPIFFTATAMIGMIALAGIVTRDSIILVDFMEQAVAAGRPLFDAILESRVIRLRPILLTASAALLSAVPITLDPIFSGLGWSLIFGLIASTLFTLFVIPATYWLIYHKPAT</sequence>
<feature type="transmembrane region" description="Helical" evidence="1">
    <location>
        <begin position="403"/>
        <end position="423"/>
    </location>
</feature>
<dbReference type="Gene3D" id="3.30.70.1430">
    <property type="entry name" value="Multidrug efflux transporter AcrB pore domain"/>
    <property type="match status" value="2"/>
</dbReference>
<dbReference type="Gene3D" id="3.30.70.1440">
    <property type="entry name" value="Multidrug efflux transporter AcrB pore domain"/>
    <property type="match status" value="1"/>
</dbReference>
<dbReference type="SUPFAM" id="SSF82866">
    <property type="entry name" value="Multidrug efflux transporter AcrB transmembrane domain"/>
    <property type="match status" value="2"/>
</dbReference>
<dbReference type="GO" id="GO:0042910">
    <property type="term" value="F:xenobiotic transmembrane transporter activity"/>
    <property type="evidence" value="ECO:0007669"/>
    <property type="project" value="TreeGrafter"/>
</dbReference>
<evidence type="ECO:0000256" key="1">
    <source>
        <dbReference type="SAM" id="Phobius"/>
    </source>
</evidence>
<dbReference type="PANTHER" id="PTHR32063:SF16">
    <property type="entry name" value="CATION EFFLUX SYSTEM (ACRB_ACRD_ACRF FAMILY)"/>
    <property type="match status" value="1"/>
</dbReference>
<dbReference type="Gene3D" id="3.30.70.1320">
    <property type="entry name" value="Multidrug efflux transporter AcrB pore domain like"/>
    <property type="match status" value="1"/>
</dbReference>
<dbReference type="GO" id="GO:0005886">
    <property type="term" value="C:plasma membrane"/>
    <property type="evidence" value="ECO:0007669"/>
    <property type="project" value="TreeGrafter"/>
</dbReference>
<keyword evidence="1" id="KW-0472">Membrane</keyword>
<feature type="transmembrane region" description="Helical" evidence="1">
    <location>
        <begin position="378"/>
        <end position="397"/>
    </location>
</feature>
<dbReference type="SUPFAM" id="SSF82714">
    <property type="entry name" value="Multidrug efflux transporter AcrB TolC docking domain, DN and DC subdomains"/>
    <property type="match status" value="2"/>
</dbReference>
<keyword evidence="1" id="KW-1133">Transmembrane helix</keyword>